<evidence type="ECO:0000313" key="2">
    <source>
        <dbReference type="Proteomes" id="UP000324897"/>
    </source>
</evidence>
<reference evidence="1 2" key="1">
    <citation type="journal article" date="2019" name="Sci. Rep.">
        <title>A high-quality genome of Eragrostis curvula grass provides insights into Poaceae evolution and supports new strategies to enhance forage quality.</title>
        <authorList>
            <person name="Carballo J."/>
            <person name="Santos B.A.C.M."/>
            <person name="Zappacosta D."/>
            <person name="Garbus I."/>
            <person name="Selva J.P."/>
            <person name="Gallo C.A."/>
            <person name="Diaz A."/>
            <person name="Albertini E."/>
            <person name="Caccamo M."/>
            <person name="Echenique V."/>
        </authorList>
    </citation>
    <scope>NUCLEOTIDE SEQUENCE [LARGE SCALE GENOMIC DNA]</scope>
    <source>
        <strain evidence="2">cv. Victoria</strain>
        <tissue evidence="1">Leaf</tissue>
    </source>
</reference>
<dbReference type="Proteomes" id="UP000324897">
    <property type="component" value="Chromosome 3"/>
</dbReference>
<organism evidence="1 2">
    <name type="scientific">Eragrostis curvula</name>
    <name type="common">weeping love grass</name>
    <dbReference type="NCBI Taxonomy" id="38414"/>
    <lineage>
        <taxon>Eukaryota</taxon>
        <taxon>Viridiplantae</taxon>
        <taxon>Streptophyta</taxon>
        <taxon>Embryophyta</taxon>
        <taxon>Tracheophyta</taxon>
        <taxon>Spermatophyta</taxon>
        <taxon>Magnoliopsida</taxon>
        <taxon>Liliopsida</taxon>
        <taxon>Poales</taxon>
        <taxon>Poaceae</taxon>
        <taxon>PACMAD clade</taxon>
        <taxon>Chloridoideae</taxon>
        <taxon>Eragrostideae</taxon>
        <taxon>Eragrostidinae</taxon>
        <taxon>Eragrostis</taxon>
    </lineage>
</organism>
<feature type="non-terminal residue" evidence="1">
    <location>
        <position position="1"/>
    </location>
</feature>
<dbReference type="Gramene" id="TVU12863">
    <property type="protein sequence ID" value="TVU12863"/>
    <property type="gene ID" value="EJB05_46528"/>
</dbReference>
<gene>
    <name evidence="1" type="ORF">EJB05_46528</name>
</gene>
<proteinExistence type="predicted"/>
<dbReference type="AlphaFoldDB" id="A0A5J9TNA3"/>
<keyword evidence="2" id="KW-1185">Reference proteome</keyword>
<sequence length="286" mass="31055">WAELSAQLYTDITRPESSEQLGKGFSLACCIPSLRRLSPPAAAAATALSATASPTGAAVPLLLVPFPSLRFSSPRSTVIIAHLPPWISPIRISKQAREAHPASPRSPVACVIKLTGAGGGFSRMASFLFLDEFSWHTELFNDLFNILPEIRDQGRTLTCVFQALTTAVEIILKRNAALRHRHCNVRFLTDLFVQDCEMVHHGSIPLDDTAHTRLHTALELFRTDGVQYVEDGLDMGKRTINYHSMGAASFSDVAALISQGTPVVGSVRIDDTFANHGKEYGEGGFG</sequence>
<protein>
    <submittedName>
        <fullName evidence="1">Uncharacterized protein</fullName>
    </submittedName>
</protein>
<feature type="non-terminal residue" evidence="1">
    <location>
        <position position="286"/>
    </location>
</feature>
<accession>A0A5J9TNA3</accession>
<evidence type="ECO:0000313" key="1">
    <source>
        <dbReference type="EMBL" id="TVU12863.1"/>
    </source>
</evidence>
<name>A0A5J9TNA3_9POAL</name>
<comment type="caution">
    <text evidence="1">The sequence shown here is derived from an EMBL/GenBank/DDBJ whole genome shotgun (WGS) entry which is preliminary data.</text>
</comment>
<dbReference type="EMBL" id="RWGY01000039">
    <property type="protein sequence ID" value="TVU12863.1"/>
    <property type="molecule type" value="Genomic_DNA"/>
</dbReference>